<evidence type="ECO:0000313" key="3">
    <source>
        <dbReference type="Proteomes" id="UP000518206"/>
    </source>
</evidence>
<reference evidence="2 3" key="2">
    <citation type="submission" date="2020-08" db="EMBL/GenBank/DDBJ databases">
        <authorList>
            <person name="Partida-Martinez L."/>
            <person name="Huntemann M."/>
            <person name="Clum A."/>
            <person name="Wang J."/>
            <person name="Palaniappan K."/>
            <person name="Ritter S."/>
            <person name="Chen I.-M."/>
            <person name="Stamatis D."/>
            <person name="Reddy T."/>
            <person name="O'Malley R."/>
            <person name="Daum C."/>
            <person name="Shapiro N."/>
            <person name="Ivanova N."/>
            <person name="Kyrpides N."/>
            <person name="Woyke T."/>
        </authorList>
    </citation>
    <scope>NUCLEOTIDE SEQUENCE [LARGE SCALE GENOMIC DNA]</scope>
    <source>
        <strain evidence="2 3">RAS26</strain>
    </source>
</reference>
<gene>
    <name evidence="2" type="ORF">FHR80_003435</name>
</gene>
<feature type="region of interest" description="Disordered" evidence="1">
    <location>
        <begin position="1"/>
        <end position="23"/>
    </location>
</feature>
<reference evidence="2 3" key="1">
    <citation type="submission" date="2020-08" db="EMBL/GenBank/DDBJ databases">
        <title>The Agave Microbiome: Exploring the role of microbial communities in plant adaptations to desert environments.</title>
        <authorList>
            <person name="Partida-Martinez L.P."/>
        </authorList>
    </citation>
    <scope>NUCLEOTIDE SEQUENCE [LARGE SCALE GENOMIC DNA]</scope>
    <source>
        <strain evidence="2 3">RAS26</strain>
    </source>
</reference>
<dbReference type="EMBL" id="JACHVX010000005">
    <property type="protein sequence ID" value="MBB2924502.1"/>
    <property type="molecule type" value="Genomic_DNA"/>
</dbReference>
<dbReference type="Proteomes" id="UP000518206">
    <property type="component" value="Unassembled WGS sequence"/>
</dbReference>
<evidence type="ECO:0000313" key="2">
    <source>
        <dbReference type="EMBL" id="MBB2924502.1"/>
    </source>
</evidence>
<name>A0A7W4YDA3_9CELL</name>
<accession>A0A7W4YDA3</accession>
<organism evidence="2 3">
    <name type="scientific">Cellulomonas cellasea</name>
    <dbReference type="NCBI Taxonomy" id="43670"/>
    <lineage>
        <taxon>Bacteria</taxon>
        <taxon>Bacillati</taxon>
        <taxon>Actinomycetota</taxon>
        <taxon>Actinomycetes</taxon>
        <taxon>Micrococcales</taxon>
        <taxon>Cellulomonadaceae</taxon>
        <taxon>Cellulomonas</taxon>
    </lineage>
</organism>
<feature type="region of interest" description="Disordered" evidence="1">
    <location>
        <begin position="47"/>
        <end position="66"/>
    </location>
</feature>
<dbReference type="AlphaFoldDB" id="A0A7W4YDA3"/>
<comment type="caution">
    <text evidence="2">The sequence shown here is derived from an EMBL/GenBank/DDBJ whole genome shotgun (WGS) entry which is preliminary data.</text>
</comment>
<sequence length="325" mass="34102">MKHRRPRDLRVTPRGELAPPPGRDALVSVGVTASGGPVAIWSSSRGGEVLTGRDAEPGRPSFPHTRPAEEHAVTLVAYTAAGEVADVVAVSSLPVAHPHVDRFPDGSFLVVGARARWTSAGGERNALVVGPDGRVVRRGCLGDGLQHVQVAADGTIWTGYFDEGIFGNFGWGGADGPAPLGAGGIVAWSPALEFTWGLDPEDGLVADCYSLVVTQDAVLACTYTDFPVLRIADGVLTEHVTQGIAGPRGIVASGDRVGLLGGYDDPWLLVVGRLGGGRFAERSRRRLRSPSGTRLPPVQVHCRGSELHAFVGSTWFSVDLAAVED</sequence>
<dbReference type="RefSeq" id="WP_183297288.1">
    <property type="nucleotide sequence ID" value="NZ_JACHVX010000005.1"/>
</dbReference>
<protein>
    <submittedName>
        <fullName evidence="2">Uncharacterized protein</fullName>
    </submittedName>
</protein>
<evidence type="ECO:0000256" key="1">
    <source>
        <dbReference type="SAM" id="MobiDB-lite"/>
    </source>
</evidence>
<proteinExistence type="predicted"/>